<dbReference type="Pfam" id="PF00494">
    <property type="entry name" value="SQS_PSY"/>
    <property type="match status" value="1"/>
</dbReference>
<evidence type="ECO:0000256" key="2">
    <source>
        <dbReference type="ARBA" id="ARBA00022792"/>
    </source>
</evidence>
<evidence type="ECO:0000313" key="7">
    <source>
        <dbReference type="EMBL" id="CAG6677324.1"/>
    </source>
</evidence>
<dbReference type="SUPFAM" id="SSF48576">
    <property type="entry name" value="Terpenoid synthases"/>
    <property type="match status" value="1"/>
</dbReference>
<keyword evidence="2" id="KW-0999">Mitochondrion inner membrane</keyword>
<evidence type="ECO:0000256" key="1">
    <source>
        <dbReference type="ARBA" id="ARBA00004273"/>
    </source>
</evidence>
<evidence type="ECO:0000256" key="6">
    <source>
        <dbReference type="ARBA" id="ARBA00038273"/>
    </source>
</evidence>
<evidence type="ECO:0000256" key="5">
    <source>
        <dbReference type="ARBA" id="ARBA00023136"/>
    </source>
</evidence>
<reference evidence="7" key="1">
    <citation type="submission" date="2021-05" db="EMBL/GenBank/DDBJ databases">
        <authorList>
            <person name="Alioto T."/>
            <person name="Alioto T."/>
            <person name="Gomez Garrido J."/>
        </authorList>
    </citation>
    <scope>NUCLEOTIDE SEQUENCE</scope>
</reference>
<dbReference type="AlphaFoldDB" id="A0A8D8T0J1"/>
<sequence>MMNARCLTLFKNTLPLQQTVWRQVSSKTQNLGSDIQYCIQLVKKFDYENFLCTLLLPKAHQSPSFVLRAFNIEVAKVQDSVSEVNIGHVRLQFWENAVDNLYTDNVPVHPVVQALNKVEKLSKRNLRRLVTARLNLLQNKRFLNIEELEAHSENVVSCLFYLQLQVAGISDLQADHTLSHIGKAQGITNILRSVPYIPRSSPLPLDILATHKVSQEMLIRQDTSKATQDAVFQIASAAKIHLDKARSLKAKLPPSVLPFLLPSVAVTSYLDRLQKADFNLFHPHLKVRDGFLPAKLWWNKTMKTY</sequence>
<dbReference type="Gene3D" id="1.10.600.10">
    <property type="entry name" value="Farnesyl Diphosphate Synthase"/>
    <property type="match status" value="1"/>
</dbReference>
<dbReference type="EMBL" id="HBUF01242262">
    <property type="protein sequence ID" value="CAG6677324.1"/>
    <property type="molecule type" value="Transcribed_RNA"/>
</dbReference>
<keyword evidence="5" id="KW-0472">Membrane</keyword>
<keyword evidence="3" id="KW-0809">Transit peptide</keyword>
<evidence type="ECO:0000256" key="4">
    <source>
        <dbReference type="ARBA" id="ARBA00023128"/>
    </source>
</evidence>
<dbReference type="GO" id="GO:0005743">
    <property type="term" value="C:mitochondrial inner membrane"/>
    <property type="evidence" value="ECO:0007669"/>
    <property type="project" value="UniProtKB-SubCell"/>
</dbReference>
<name>A0A8D8T0J1_9HEMI</name>
<organism evidence="7">
    <name type="scientific">Cacopsylla melanoneura</name>
    <dbReference type="NCBI Taxonomy" id="428564"/>
    <lineage>
        <taxon>Eukaryota</taxon>
        <taxon>Metazoa</taxon>
        <taxon>Ecdysozoa</taxon>
        <taxon>Arthropoda</taxon>
        <taxon>Hexapoda</taxon>
        <taxon>Insecta</taxon>
        <taxon>Pterygota</taxon>
        <taxon>Neoptera</taxon>
        <taxon>Paraneoptera</taxon>
        <taxon>Hemiptera</taxon>
        <taxon>Sternorrhyncha</taxon>
        <taxon>Psylloidea</taxon>
        <taxon>Psyllidae</taxon>
        <taxon>Psyllinae</taxon>
        <taxon>Cacopsylla</taxon>
    </lineage>
</organism>
<evidence type="ECO:0000256" key="3">
    <source>
        <dbReference type="ARBA" id="ARBA00022946"/>
    </source>
</evidence>
<keyword evidence="4" id="KW-0496">Mitochondrion</keyword>
<dbReference type="PANTHER" id="PTHR21181">
    <property type="match status" value="1"/>
</dbReference>
<dbReference type="PANTHER" id="PTHR21181:SF13">
    <property type="entry name" value="NADH DEHYDROGENASE (UBIQUINONE) COMPLEX I, ASSEMBLY FACTOR 6"/>
    <property type="match status" value="1"/>
</dbReference>
<dbReference type="InterPro" id="IPR002060">
    <property type="entry name" value="Squ/phyt_synthse"/>
</dbReference>
<comment type="similarity">
    <text evidence="6">Belongs to the NDUFAF6 family.</text>
</comment>
<proteinExistence type="inferred from homology"/>
<dbReference type="InterPro" id="IPR008949">
    <property type="entry name" value="Isoprenoid_synthase_dom_sf"/>
</dbReference>
<keyword evidence="7" id="KW-0830">Ubiquinone</keyword>
<accession>A0A8D8T0J1</accession>
<comment type="subcellular location">
    <subcellularLocation>
        <location evidence="1">Mitochondrion inner membrane</location>
    </subcellularLocation>
</comment>
<protein>
    <submittedName>
        <fullName evidence="7">NADH dehydrogenase (Ubiquinone) complex I, assembly factor 6</fullName>
    </submittedName>
</protein>
<dbReference type="GO" id="GO:0032981">
    <property type="term" value="P:mitochondrial respiratory chain complex I assembly"/>
    <property type="evidence" value="ECO:0007669"/>
    <property type="project" value="TreeGrafter"/>
</dbReference>